<feature type="domain" description="Ysc84 actin-binding" evidence="1">
    <location>
        <begin position="79"/>
        <end position="200"/>
    </location>
</feature>
<dbReference type="InterPro" id="IPR007461">
    <property type="entry name" value="Ysc84_actin-binding"/>
</dbReference>
<dbReference type="Proteomes" id="UP001055712">
    <property type="component" value="Unassembled WGS sequence"/>
</dbReference>
<sequence>MAADDAKRAIELVKKLVKADGKPVGARTLPQRELQQCTGLCFTFVKKAGLGVTVEGGHGFVISKQGGTWSAPLFISVFAGGIGFTLGYSEIDSLIVLDTAEAVQRYAANQTDVATDLAAVGPLGKVAGQDSVSLLTLSEETFPYSVASGTLVDLSYKGMRYTVDAAKNKQAYGDLIPAEILGPSSSAPEGFGELYDVLNSFLSTGAVPA</sequence>
<dbReference type="GO" id="GO:0035091">
    <property type="term" value="F:phosphatidylinositol binding"/>
    <property type="evidence" value="ECO:0007669"/>
    <property type="project" value="TreeGrafter"/>
</dbReference>
<dbReference type="Pfam" id="PF04366">
    <property type="entry name" value="Ysc84"/>
    <property type="match status" value="1"/>
</dbReference>
<name>A0A9D4TN41_CHLVU</name>
<evidence type="ECO:0000313" key="2">
    <source>
        <dbReference type="EMBL" id="KAI3429827.1"/>
    </source>
</evidence>
<protein>
    <recommendedName>
        <fullName evidence="1">Ysc84 actin-binding domain-containing protein</fullName>
    </recommendedName>
</protein>
<dbReference type="EMBL" id="SIDB01000008">
    <property type="protein sequence ID" value="KAI3429827.1"/>
    <property type="molecule type" value="Genomic_DNA"/>
</dbReference>
<accession>A0A9D4TN41</accession>
<gene>
    <name evidence="2" type="ORF">D9Q98_010140</name>
</gene>
<dbReference type="CDD" id="cd11524">
    <property type="entry name" value="SYLF"/>
    <property type="match status" value="1"/>
</dbReference>
<dbReference type="InterPro" id="IPR051702">
    <property type="entry name" value="SH3_domain_YSC84-like"/>
</dbReference>
<evidence type="ECO:0000313" key="3">
    <source>
        <dbReference type="Proteomes" id="UP001055712"/>
    </source>
</evidence>
<organism evidence="2 3">
    <name type="scientific">Chlorella vulgaris</name>
    <name type="common">Green alga</name>
    <dbReference type="NCBI Taxonomy" id="3077"/>
    <lineage>
        <taxon>Eukaryota</taxon>
        <taxon>Viridiplantae</taxon>
        <taxon>Chlorophyta</taxon>
        <taxon>core chlorophytes</taxon>
        <taxon>Trebouxiophyceae</taxon>
        <taxon>Chlorellales</taxon>
        <taxon>Chlorellaceae</taxon>
        <taxon>Chlorella clade</taxon>
        <taxon>Chlorella</taxon>
    </lineage>
</organism>
<keyword evidence="3" id="KW-1185">Reference proteome</keyword>
<dbReference type="PANTHER" id="PTHR15629">
    <property type="entry name" value="SH3YL1 PROTEIN"/>
    <property type="match status" value="1"/>
</dbReference>
<reference evidence="2" key="1">
    <citation type="journal article" date="2019" name="Plant J.">
        <title>Chlorella vulgaris genome assembly and annotation reveals the molecular basis for metabolic acclimation to high light conditions.</title>
        <authorList>
            <person name="Cecchin M."/>
            <person name="Marcolungo L."/>
            <person name="Rossato M."/>
            <person name="Girolomoni L."/>
            <person name="Cosentino E."/>
            <person name="Cuine S."/>
            <person name="Li-Beisson Y."/>
            <person name="Delledonne M."/>
            <person name="Ballottari M."/>
        </authorList>
    </citation>
    <scope>NUCLEOTIDE SEQUENCE</scope>
    <source>
        <strain evidence="2">211/11P</strain>
    </source>
</reference>
<comment type="caution">
    <text evidence="2">The sequence shown here is derived from an EMBL/GenBank/DDBJ whole genome shotgun (WGS) entry which is preliminary data.</text>
</comment>
<proteinExistence type="predicted"/>
<dbReference type="PANTHER" id="PTHR15629:SF2">
    <property type="entry name" value="SH3 DOMAIN-CONTAINING YSC84-LIKE PROTEIN 1"/>
    <property type="match status" value="1"/>
</dbReference>
<dbReference type="OrthoDB" id="509948at2759"/>
<evidence type="ECO:0000259" key="1">
    <source>
        <dbReference type="Pfam" id="PF04366"/>
    </source>
</evidence>
<reference evidence="2" key="2">
    <citation type="submission" date="2020-11" db="EMBL/GenBank/DDBJ databases">
        <authorList>
            <person name="Cecchin M."/>
            <person name="Marcolungo L."/>
            <person name="Rossato M."/>
            <person name="Girolomoni L."/>
            <person name="Cosentino E."/>
            <person name="Cuine S."/>
            <person name="Li-Beisson Y."/>
            <person name="Delledonne M."/>
            <person name="Ballottari M."/>
        </authorList>
    </citation>
    <scope>NUCLEOTIDE SEQUENCE</scope>
    <source>
        <strain evidence="2">211/11P</strain>
        <tissue evidence="2">Whole cell</tissue>
    </source>
</reference>
<dbReference type="AlphaFoldDB" id="A0A9D4TN41"/>